<dbReference type="Pfam" id="PF09388">
    <property type="entry name" value="SpoOE-like"/>
    <property type="match status" value="1"/>
</dbReference>
<dbReference type="InterPro" id="IPR018540">
    <property type="entry name" value="Spo0E-like"/>
</dbReference>
<dbReference type="SUPFAM" id="SSF140500">
    <property type="entry name" value="BAS1536-like"/>
    <property type="match status" value="1"/>
</dbReference>
<keyword evidence="2" id="KW-1185">Reference proteome</keyword>
<protein>
    <submittedName>
        <fullName evidence="1">Spo0E like sporulation regulatory protein</fullName>
    </submittedName>
</protein>
<evidence type="ECO:0000313" key="1">
    <source>
        <dbReference type="EMBL" id="UQZ81600.1"/>
    </source>
</evidence>
<dbReference type="Proteomes" id="UP001057134">
    <property type="component" value="Chromosome"/>
</dbReference>
<dbReference type="InterPro" id="IPR037208">
    <property type="entry name" value="Spo0E-like_sf"/>
</dbReference>
<accession>A0ABY4RHJ0</accession>
<name>A0ABY4RHJ0_9BACL</name>
<evidence type="ECO:0000313" key="2">
    <source>
        <dbReference type="Proteomes" id="UP001057134"/>
    </source>
</evidence>
<reference evidence="1" key="2">
    <citation type="journal article" date="2021" name="J Anim Sci Technol">
        <title>Complete genome sequence of Paenibacillus konkukensis sp. nov. SK3146 as a potential probiotic strain.</title>
        <authorList>
            <person name="Jung H.I."/>
            <person name="Park S."/>
            <person name="Niu K.M."/>
            <person name="Lee S.W."/>
            <person name="Kothari D."/>
            <person name="Yi K.J."/>
            <person name="Kim S.K."/>
        </authorList>
    </citation>
    <scope>NUCLEOTIDE SEQUENCE</scope>
    <source>
        <strain evidence="1">SK3146</strain>
    </source>
</reference>
<reference evidence="1" key="1">
    <citation type="submission" date="2018-02" db="EMBL/GenBank/DDBJ databases">
        <authorList>
            <person name="Kim S.-K."/>
            <person name="Jung H.-I."/>
            <person name="Lee S.-W."/>
        </authorList>
    </citation>
    <scope>NUCLEOTIDE SEQUENCE</scope>
    <source>
        <strain evidence="1">SK3146</strain>
    </source>
</reference>
<proteinExistence type="predicted"/>
<sequence length="65" mass="7638">MLVSAQLERKIRLCNRALEQLISVNGYELTSPDVVEKSKELDQLIVMIMRKQVEQKKSKQYRETT</sequence>
<dbReference type="InterPro" id="IPR036638">
    <property type="entry name" value="HLH_DNA-bd_sf"/>
</dbReference>
<gene>
    <name evidence="1" type="ORF">SK3146_00756</name>
</gene>
<dbReference type="Gene3D" id="4.10.280.10">
    <property type="entry name" value="Helix-loop-helix DNA-binding domain"/>
    <property type="match status" value="1"/>
</dbReference>
<organism evidence="1 2">
    <name type="scientific">Paenibacillus konkukensis</name>
    <dbReference type="NCBI Taxonomy" id="2020716"/>
    <lineage>
        <taxon>Bacteria</taxon>
        <taxon>Bacillati</taxon>
        <taxon>Bacillota</taxon>
        <taxon>Bacilli</taxon>
        <taxon>Bacillales</taxon>
        <taxon>Paenibacillaceae</taxon>
        <taxon>Paenibacillus</taxon>
    </lineage>
</organism>
<dbReference type="EMBL" id="CP027059">
    <property type="protein sequence ID" value="UQZ81600.1"/>
    <property type="molecule type" value="Genomic_DNA"/>
</dbReference>